<protein>
    <recommendedName>
        <fullName evidence="4">DUF4044 domain-containing protein</fullName>
    </recommendedName>
</protein>
<dbReference type="Proteomes" id="UP001500866">
    <property type="component" value="Unassembled WGS sequence"/>
</dbReference>
<keyword evidence="3" id="KW-1185">Reference proteome</keyword>
<reference evidence="2 3" key="1">
    <citation type="journal article" date="2019" name="Int. J. Syst. Evol. Microbiol.">
        <title>The Global Catalogue of Microorganisms (GCM) 10K type strain sequencing project: providing services to taxonomists for standard genome sequencing and annotation.</title>
        <authorList>
            <consortium name="The Broad Institute Genomics Platform"/>
            <consortium name="The Broad Institute Genome Sequencing Center for Infectious Disease"/>
            <person name="Wu L."/>
            <person name="Ma J."/>
        </authorList>
    </citation>
    <scope>NUCLEOTIDE SEQUENCE [LARGE SCALE GENOMIC DNA]</scope>
    <source>
        <strain evidence="2 3">JCM 15395</strain>
    </source>
</reference>
<dbReference type="EMBL" id="BAAADS010000012">
    <property type="protein sequence ID" value="GAA0602883.1"/>
    <property type="molecule type" value="Genomic_DNA"/>
</dbReference>
<dbReference type="InterPro" id="IPR049722">
    <property type="entry name" value="Prli42-like"/>
</dbReference>
<evidence type="ECO:0000256" key="1">
    <source>
        <dbReference type="SAM" id="Phobius"/>
    </source>
</evidence>
<evidence type="ECO:0000313" key="3">
    <source>
        <dbReference type="Proteomes" id="UP001500866"/>
    </source>
</evidence>
<comment type="caution">
    <text evidence="2">The sequence shown here is derived from an EMBL/GenBank/DDBJ whole genome shotgun (WGS) entry which is preliminary data.</text>
</comment>
<dbReference type="RefSeq" id="WP_343812558.1">
    <property type="nucleotide sequence ID" value="NZ_BAAADS010000012.1"/>
</dbReference>
<name>A0ABN1G2K1_9BACI</name>
<accession>A0ABN1G2K1</accession>
<feature type="transmembrane region" description="Helical" evidence="1">
    <location>
        <begin position="23"/>
        <end position="44"/>
    </location>
</feature>
<evidence type="ECO:0008006" key="4">
    <source>
        <dbReference type="Google" id="ProtNLM"/>
    </source>
</evidence>
<dbReference type="NCBIfam" id="NF033880">
    <property type="entry name" value="Prli42"/>
    <property type="match status" value="1"/>
</dbReference>
<keyword evidence="1" id="KW-1133">Transmembrane helix</keyword>
<gene>
    <name evidence="2" type="ORF">GCM10009001_19890</name>
</gene>
<keyword evidence="1" id="KW-0472">Membrane</keyword>
<proteinExistence type="predicted"/>
<sequence length="45" mass="5182">MANQQTKTQAPRKKSKRDRRMKIIIYLMIIAMFLSSLTAGLAMLI</sequence>
<keyword evidence="1" id="KW-0812">Transmembrane</keyword>
<organism evidence="2 3">
    <name type="scientific">Virgibacillus siamensis</name>
    <dbReference type="NCBI Taxonomy" id="480071"/>
    <lineage>
        <taxon>Bacteria</taxon>
        <taxon>Bacillati</taxon>
        <taxon>Bacillota</taxon>
        <taxon>Bacilli</taxon>
        <taxon>Bacillales</taxon>
        <taxon>Bacillaceae</taxon>
        <taxon>Virgibacillus</taxon>
    </lineage>
</organism>
<evidence type="ECO:0000313" key="2">
    <source>
        <dbReference type="EMBL" id="GAA0602883.1"/>
    </source>
</evidence>